<feature type="transmembrane region" description="Helical" evidence="1">
    <location>
        <begin position="76"/>
        <end position="91"/>
    </location>
</feature>
<evidence type="ECO:0000256" key="1">
    <source>
        <dbReference type="SAM" id="Phobius"/>
    </source>
</evidence>
<accession>A0A5B9QD31</accession>
<evidence type="ECO:0000313" key="2">
    <source>
        <dbReference type="EMBL" id="QEG35709.1"/>
    </source>
</evidence>
<proteinExistence type="predicted"/>
<sequence length="222" mass="25621">MLESLALAVLEPLEIPLYDDDMLKLLVRFGINCVVVTILVCLVYYKNSGTKDFLFTYFMINVMVFFICFTLKKFDLGLGMALGLFAIFGILRYRTDTIPIKEMTYLFMVIGIAVVNSLANKKMSYAELAFTNIVIVLLSAFLENLSFVKREMREQILYEKIELAKPARYEELLADLEERTGLKISRIELGQINFLNDTVEINVYYFLHEQESINGVNVTRRI</sequence>
<dbReference type="RefSeq" id="WP_210417713.1">
    <property type="nucleotide sequence ID" value="NZ_CP042913.1"/>
</dbReference>
<gene>
    <name evidence="2" type="ORF">Pr1d_30110</name>
</gene>
<dbReference type="Pfam" id="PF16316">
    <property type="entry name" value="DUF4956"/>
    <property type="match status" value="1"/>
</dbReference>
<keyword evidence="1" id="KW-0812">Transmembrane</keyword>
<feature type="transmembrane region" description="Helical" evidence="1">
    <location>
        <begin position="125"/>
        <end position="145"/>
    </location>
</feature>
<feature type="transmembrane region" description="Helical" evidence="1">
    <location>
        <begin position="52"/>
        <end position="70"/>
    </location>
</feature>
<dbReference type="KEGG" id="bgok:Pr1d_30110"/>
<protein>
    <recommendedName>
        <fullName evidence="4">DUF4956 domain-containing protein</fullName>
    </recommendedName>
</protein>
<keyword evidence="1" id="KW-1133">Transmembrane helix</keyword>
<evidence type="ECO:0000313" key="3">
    <source>
        <dbReference type="Proteomes" id="UP000323917"/>
    </source>
</evidence>
<dbReference type="AlphaFoldDB" id="A0A5B9QD31"/>
<evidence type="ECO:0008006" key="4">
    <source>
        <dbReference type="Google" id="ProtNLM"/>
    </source>
</evidence>
<keyword evidence="3" id="KW-1185">Reference proteome</keyword>
<dbReference type="EMBL" id="CP042913">
    <property type="protein sequence ID" value="QEG35709.1"/>
    <property type="molecule type" value="Genomic_DNA"/>
</dbReference>
<dbReference type="Proteomes" id="UP000323917">
    <property type="component" value="Chromosome"/>
</dbReference>
<reference evidence="2 3" key="1">
    <citation type="submission" date="2019-08" db="EMBL/GenBank/DDBJ databases">
        <title>Deep-cultivation of Planctomycetes and their phenomic and genomic characterization uncovers novel biology.</title>
        <authorList>
            <person name="Wiegand S."/>
            <person name="Jogler M."/>
            <person name="Boedeker C."/>
            <person name="Pinto D."/>
            <person name="Vollmers J."/>
            <person name="Rivas-Marin E."/>
            <person name="Kohn T."/>
            <person name="Peeters S.H."/>
            <person name="Heuer A."/>
            <person name="Rast P."/>
            <person name="Oberbeckmann S."/>
            <person name="Bunk B."/>
            <person name="Jeske O."/>
            <person name="Meyerdierks A."/>
            <person name="Storesund J.E."/>
            <person name="Kallscheuer N."/>
            <person name="Luecker S."/>
            <person name="Lage O.M."/>
            <person name="Pohl T."/>
            <person name="Merkel B.J."/>
            <person name="Hornburger P."/>
            <person name="Mueller R.-W."/>
            <person name="Bruemmer F."/>
            <person name="Labrenz M."/>
            <person name="Spormann A.M."/>
            <person name="Op den Camp H."/>
            <person name="Overmann J."/>
            <person name="Amann R."/>
            <person name="Jetten M.S.M."/>
            <person name="Mascher T."/>
            <person name="Medema M.H."/>
            <person name="Devos D.P."/>
            <person name="Kaster A.-K."/>
            <person name="Ovreas L."/>
            <person name="Rohde M."/>
            <person name="Galperin M.Y."/>
            <person name="Jogler C."/>
        </authorList>
    </citation>
    <scope>NUCLEOTIDE SEQUENCE [LARGE SCALE GENOMIC DNA]</scope>
    <source>
        <strain evidence="2 3">Pr1d</strain>
    </source>
</reference>
<feature type="transmembrane region" description="Helical" evidence="1">
    <location>
        <begin position="25"/>
        <end position="45"/>
    </location>
</feature>
<feature type="transmembrane region" description="Helical" evidence="1">
    <location>
        <begin position="103"/>
        <end position="119"/>
    </location>
</feature>
<name>A0A5B9QD31_9BACT</name>
<dbReference type="InterPro" id="IPR032531">
    <property type="entry name" value="DUF4956"/>
</dbReference>
<keyword evidence="1" id="KW-0472">Membrane</keyword>
<organism evidence="2 3">
    <name type="scientific">Bythopirellula goksoeyrii</name>
    <dbReference type="NCBI Taxonomy" id="1400387"/>
    <lineage>
        <taxon>Bacteria</taxon>
        <taxon>Pseudomonadati</taxon>
        <taxon>Planctomycetota</taxon>
        <taxon>Planctomycetia</taxon>
        <taxon>Pirellulales</taxon>
        <taxon>Lacipirellulaceae</taxon>
        <taxon>Bythopirellula</taxon>
    </lineage>
</organism>